<evidence type="ECO:0000313" key="3">
    <source>
        <dbReference type="EMBL" id="CAB4721264.1"/>
    </source>
</evidence>
<keyword evidence="1" id="KW-0472">Membrane</keyword>
<evidence type="ECO:0000313" key="5">
    <source>
        <dbReference type="EMBL" id="CAB5136827.1"/>
    </source>
</evidence>
<organism evidence="4">
    <name type="scientific">freshwater metagenome</name>
    <dbReference type="NCBI Taxonomy" id="449393"/>
    <lineage>
        <taxon>unclassified sequences</taxon>
        <taxon>metagenomes</taxon>
        <taxon>ecological metagenomes</taxon>
    </lineage>
</organism>
<feature type="transmembrane region" description="Helical" evidence="1">
    <location>
        <begin position="154"/>
        <end position="179"/>
    </location>
</feature>
<name>A0A6J6ZJY2_9ZZZZ</name>
<gene>
    <name evidence="3" type="ORF">UFOPK2731_00144</name>
    <name evidence="4" type="ORF">UFOPK3161_00331</name>
    <name evidence="2" type="ORF">UFOPK3962_00210</name>
    <name evidence="5" type="ORF">UFOPK4427_00232</name>
</gene>
<reference evidence="4" key="1">
    <citation type="submission" date="2020-05" db="EMBL/GenBank/DDBJ databases">
        <authorList>
            <person name="Chiriac C."/>
            <person name="Salcher M."/>
            <person name="Ghai R."/>
            <person name="Kavagutti S V."/>
        </authorList>
    </citation>
    <scope>NUCLEOTIDE SEQUENCE</scope>
</reference>
<feature type="transmembrane region" description="Helical" evidence="1">
    <location>
        <begin position="73"/>
        <end position="94"/>
    </location>
</feature>
<keyword evidence="1" id="KW-0812">Transmembrane</keyword>
<protein>
    <submittedName>
        <fullName evidence="4">Unannotated protein</fullName>
    </submittedName>
</protein>
<dbReference type="EMBL" id="CAESAH010000003">
    <property type="protein sequence ID" value="CAB4331304.1"/>
    <property type="molecule type" value="Genomic_DNA"/>
</dbReference>
<feature type="transmembrane region" description="Helical" evidence="1">
    <location>
        <begin position="100"/>
        <end position="118"/>
    </location>
</feature>
<sequence length="423" mass="48440">MFSTVIVFFRLYFADHGYFTKVLWAEDGLFTLCNVKASSFSCLFDGNAGYFAGLPRFMALIVSRFPMQEWATVMNFLILLLIFVFSAITFHFIYHNRRDFYLAFLVTIAPSIINIAGIETIGVMTNFYLTMTFYLILILTFDNKTKQENNKQRYILSGLIFIHAISTPLGVIPFTIILISYLQGRRNSKSYLVLLFTSGIGNFIQAIYVLMTFSHRNANFEPGGIFSKLLGDLWKSIYLIGDRELTYKVPIPTLGQIAVLLIVLVLLVFKVKKREMQKQNFSLFRKEIVVPFFSLLSFLAISIATNGSPWRYLFLSTLLVIGVIAGLADYFGNRNRRITRIILLLLIVANGVNTFAASAYRVSPPSWKSELLTLKQTCEDELVTEARVKFSPNWPPNNQDSYQLYEPTTDRISCVRIRELLNR</sequence>
<dbReference type="EMBL" id="CAEZYO010000002">
    <property type="protein sequence ID" value="CAB4721264.1"/>
    <property type="molecule type" value="Genomic_DNA"/>
</dbReference>
<evidence type="ECO:0000313" key="2">
    <source>
        <dbReference type="EMBL" id="CAB4331304.1"/>
    </source>
</evidence>
<dbReference type="AlphaFoldDB" id="A0A6J6ZJY2"/>
<dbReference type="EMBL" id="CAFABC010000004">
    <property type="protein sequence ID" value="CAB4817557.1"/>
    <property type="molecule type" value="Genomic_DNA"/>
</dbReference>
<feature type="transmembrane region" description="Helical" evidence="1">
    <location>
        <begin position="289"/>
        <end position="306"/>
    </location>
</feature>
<evidence type="ECO:0000313" key="4">
    <source>
        <dbReference type="EMBL" id="CAB4817557.1"/>
    </source>
</evidence>
<accession>A0A6J6ZJY2</accession>
<dbReference type="EMBL" id="CAFBRY010000003">
    <property type="protein sequence ID" value="CAB5136827.1"/>
    <property type="molecule type" value="Genomic_DNA"/>
</dbReference>
<feature type="transmembrane region" description="Helical" evidence="1">
    <location>
        <begin position="343"/>
        <end position="362"/>
    </location>
</feature>
<feature type="transmembrane region" description="Helical" evidence="1">
    <location>
        <begin position="191"/>
        <end position="211"/>
    </location>
</feature>
<feature type="transmembrane region" description="Helical" evidence="1">
    <location>
        <begin position="249"/>
        <end position="269"/>
    </location>
</feature>
<proteinExistence type="predicted"/>
<keyword evidence="1" id="KW-1133">Transmembrane helix</keyword>
<feature type="transmembrane region" description="Helical" evidence="1">
    <location>
        <begin position="312"/>
        <end position="331"/>
    </location>
</feature>
<evidence type="ECO:0000256" key="1">
    <source>
        <dbReference type="SAM" id="Phobius"/>
    </source>
</evidence>